<dbReference type="AlphaFoldDB" id="A0A2H3CJN0"/>
<sequence length="116" mass="13640">MIRGANVSFSPTEYIRAVQLFCYSVPRSRSSPCLPFDDLFVEDVQRIDPLPPLKGIVPFEDQRFGWEEECFDFNDRDDNESYFRPSPSKERCSFQRYQEQVEVDTQGARKIVMVLM</sequence>
<organism evidence="1 2">
    <name type="scientific">Armillaria gallica</name>
    <name type="common">Bulbous honey fungus</name>
    <name type="synonym">Armillaria bulbosa</name>
    <dbReference type="NCBI Taxonomy" id="47427"/>
    <lineage>
        <taxon>Eukaryota</taxon>
        <taxon>Fungi</taxon>
        <taxon>Dikarya</taxon>
        <taxon>Basidiomycota</taxon>
        <taxon>Agaricomycotina</taxon>
        <taxon>Agaricomycetes</taxon>
        <taxon>Agaricomycetidae</taxon>
        <taxon>Agaricales</taxon>
        <taxon>Marasmiineae</taxon>
        <taxon>Physalacriaceae</taxon>
        <taxon>Armillaria</taxon>
    </lineage>
</organism>
<evidence type="ECO:0000313" key="2">
    <source>
        <dbReference type="Proteomes" id="UP000217790"/>
    </source>
</evidence>
<protein>
    <submittedName>
        <fullName evidence="1">Uncharacterized protein</fullName>
    </submittedName>
</protein>
<proteinExistence type="predicted"/>
<name>A0A2H3CJN0_ARMGA</name>
<evidence type="ECO:0000313" key="1">
    <source>
        <dbReference type="EMBL" id="PBK79402.1"/>
    </source>
</evidence>
<dbReference type="EMBL" id="KZ293779">
    <property type="protein sequence ID" value="PBK79402.1"/>
    <property type="molecule type" value="Genomic_DNA"/>
</dbReference>
<dbReference type="STRING" id="47427.A0A2H3CJN0"/>
<dbReference type="OrthoDB" id="3056789at2759"/>
<keyword evidence="2" id="KW-1185">Reference proteome</keyword>
<reference evidence="2" key="1">
    <citation type="journal article" date="2017" name="Nat. Ecol. Evol.">
        <title>Genome expansion and lineage-specific genetic innovations in the forest pathogenic fungi Armillaria.</title>
        <authorList>
            <person name="Sipos G."/>
            <person name="Prasanna A.N."/>
            <person name="Walter M.C."/>
            <person name="O'Connor E."/>
            <person name="Balint B."/>
            <person name="Krizsan K."/>
            <person name="Kiss B."/>
            <person name="Hess J."/>
            <person name="Varga T."/>
            <person name="Slot J."/>
            <person name="Riley R."/>
            <person name="Boka B."/>
            <person name="Rigling D."/>
            <person name="Barry K."/>
            <person name="Lee J."/>
            <person name="Mihaltcheva S."/>
            <person name="LaButti K."/>
            <person name="Lipzen A."/>
            <person name="Waldron R."/>
            <person name="Moloney N.M."/>
            <person name="Sperisen C."/>
            <person name="Kredics L."/>
            <person name="Vagvoelgyi C."/>
            <person name="Patrignani A."/>
            <person name="Fitzpatrick D."/>
            <person name="Nagy I."/>
            <person name="Doyle S."/>
            <person name="Anderson J.B."/>
            <person name="Grigoriev I.V."/>
            <person name="Gueldener U."/>
            <person name="Muensterkoetter M."/>
            <person name="Nagy L.G."/>
        </authorList>
    </citation>
    <scope>NUCLEOTIDE SEQUENCE [LARGE SCALE GENOMIC DNA]</scope>
    <source>
        <strain evidence="2">Ar21-2</strain>
    </source>
</reference>
<accession>A0A2H3CJN0</accession>
<dbReference type="Proteomes" id="UP000217790">
    <property type="component" value="Unassembled WGS sequence"/>
</dbReference>
<gene>
    <name evidence="1" type="ORF">ARMGADRAFT_1093183</name>
</gene>
<dbReference type="InParanoid" id="A0A2H3CJN0"/>